<dbReference type="AlphaFoldDB" id="A0A6P6XKV9"/>
<evidence type="ECO:0000313" key="4">
    <source>
        <dbReference type="RefSeq" id="XP_027194027.1"/>
    </source>
</evidence>
<dbReference type="KEGG" id="dpte:113788769"/>
<feature type="signal peptide" evidence="2">
    <location>
        <begin position="1"/>
        <end position="23"/>
    </location>
</feature>
<feature type="chain" id="PRO_5028265448" evidence="2">
    <location>
        <begin position="24"/>
        <end position="121"/>
    </location>
</feature>
<feature type="transmembrane region" description="Helical" evidence="1">
    <location>
        <begin position="70"/>
        <end position="98"/>
    </location>
</feature>
<dbReference type="Proteomes" id="UP000515146">
    <property type="component" value="Unplaced"/>
</dbReference>
<dbReference type="RefSeq" id="XP_027194027.1">
    <property type="nucleotide sequence ID" value="XM_027338226.1"/>
</dbReference>
<evidence type="ECO:0000256" key="2">
    <source>
        <dbReference type="SAM" id="SignalP"/>
    </source>
</evidence>
<sequence>MMNMRTIFMFSICLACFMPLVSSTASNSAIQSKSYIPINDSCHNDFDCPGMKVCRANFCYEPDYDDGAMAVFLTTAVGIILIIIGIIINCVIWCFACVGCYHCCCENRSPAPYAGPTVQMI</sequence>
<gene>
    <name evidence="4" type="primary">LOC113788769</name>
</gene>
<keyword evidence="1" id="KW-0472">Membrane</keyword>
<keyword evidence="1" id="KW-0812">Transmembrane</keyword>
<organism evidence="3 4">
    <name type="scientific">Dermatophagoides pteronyssinus</name>
    <name type="common">European house dust mite</name>
    <dbReference type="NCBI Taxonomy" id="6956"/>
    <lineage>
        <taxon>Eukaryota</taxon>
        <taxon>Metazoa</taxon>
        <taxon>Ecdysozoa</taxon>
        <taxon>Arthropoda</taxon>
        <taxon>Chelicerata</taxon>
        <taxon>Arachnida</taxon>
        <taxon>Acari</taxon>
        <taxon>Acariformes</taxon>
        <taxon>Sarcoptiformes</taxon>
        <taxon>Astigmata</taxon>
        <taxon>Psoroptidia</taxon>
        <taxon>Analgoidea</taxon>
        <taxon>Pyroglyphidae</taxon>
        <taxon>Dermatophagoidinae</taxon>
        <taxon>Dermatophagoides</taxon>
    </lineage>
</organism>
<accession>A0A6P6XKV9</accession>
<keyword evidence="1" id="KW-1133">Transmembrane helix</keyword>
<evidence type="ECO:0000313" key="3">
    <source>
        <dbReference type="Proteomes" id="UP000515146"/>
    </source>
</evidence>
<reference evidence="4" key="1">
    <citation type="submission" date="2025-08" db="UniProtKB">
        <authorList>
            <consortium name="RefSeq"/>
        </authorList>
    </citation>
    <scope>IDENTIFICATION</scope>
    <source>
        <strain evidence="4">Airmid</strain>
    </source>
</reference>
<evidence type="ECO:0000256" key="1">
    <source>
        <dbReference type="SAM" id="Phobius"/>
    </source>
</evidence>
<keyword evidence="2" id="KW-0732">Signal</keyword>
<dbReference type="InParanoid" id="A0A6P6XKV9"/>
<protein>
    <submittedName>
        <fullName evidence="4">Uncharacterized protein LOC113788769</fullName>
    </submittedName>
</protein>
<proteinExistence type="predicted"/>
<keyword evidence="3" id="KW-1185">Reference proteome</keyword>
<name>A0A6P6XKV9_DERPT</name>